<organism evidence="2">
    <name type="scientific">marine sediment metagenome</name>
    <dbReference type="NCBI Taxonomy" id="412755"/>
    <lineage>
        <taxon>unclassified sequences</taxon>
        <taxon>metagenomes</taxon>
        <taxon>ecological metagenomes</taxon>
    </lineage>
</organism>
<proteinExistence type="predicted"/>
<evidence type="ECO:0000256" key="1">
    <source>
        <dbReference type="SAM" id="Coils"/>
    </source>
</evidence>
<name>A0A0F8W1D8_9ZZZZ</name>
<accession>A0A0F8W1D8</accession>
<keyword evidence="1" id="KW-0175">Coiled coil</keyword>
<gene>
    <name evidence="2" type="ORF">LCGC14_3125120</name>
</gene>
<sequence>MSDRHVTAGLFGNLREAKRLYEKEIEALKICVVELEKELGAAKKPCEVAGFKTEGLLAVEQRLIDLEAECEQYRSVIGETIKAWESLLGNKHYPPAVIAEWLKKEMAPALKALRRIFRKKG</sequence>
<evidence type="ECO:0000313" key="2">
    <source>
        <dbReference type="EMBL" id="KKK50428.1"/>
    </source>
</evidence>
<feature type="coiled-coil region" evidence="1">
    <location>
        <begin position="18"/>
        <end position="76"/>
    </location>
</feature>
<dbReference type="AlphaFoldDB" id="A0A0F8W1D8"/>
<protein>
    <submittedName>
        <fullName evidence="2">Uncharacterized protein</fullName>
    </submittedName>
</protein>
<reference evidence="2" key="1">
    <citation type="journal article" date="2015" name="Nature">
        <title>Complex archaea that bridge the gap between prokaryotes and eukaryotes.</title>
        <authorList>
            <person name="Spang A."/>
            <person name="Saw J.H."/>
            <person name="Jorgensen S.L."/>
            <person name="Zaremba-Niedzwiedzka K."/>
            <person name="Martijn J."/>
            <person name="Lind A.E."/>
            <person name="van Eijk R."/>
            <person name="Schleper C."/>
            <person name="Guy L."/>
            <person name="Ettema T.J."/>
        </authorList>
    </citation>
    <scope>NUCLEOTIDE SEQUENCE</scope>
</reference>
<dbReference type="EMBL" id="LAZR01068029">
    <property type="protein sequence ID" value="KKK50428.1"/>
    <property type="molecule type" value="Genomic_DNA"/>
</dbReference>
<comment type="caution">
    <text evidence="2">The sequence shown here is derived from an EMBL/GenBank/DDBJ whole genome shotgun (WGS) entry which is preliminary data.</text>
</comment>